<comment type="function">
    <text evidence="7">Controls stomatal patterning.</text>
</comment>
<comment type="similarity">
    <text evidence="2 7">Belongs to the plant cysteine rich small secretory peptide family. Epidermal patterning factor subfamily.</text>
</comment>
<proteinExistence type="inferred from homology"/>
<comment type="caution">
    <text evidence="8">The sequence shown here is derived from an EMBL/GenBank/DDBJ whole genome shotgun (WGS) entry which is preliminary data.</text>
</comment>
<keyword evidence="9" id="KW-1185">Reference proteome</keyword>
<protein>
    <recommendedName>
        <fullName evidence="7">Epidermal patterning factor-like protein</fullName>
    </recommendedName>
</protein>
<dbReference type="Proteomes" id="UP001632038">
    <property type="component" value="Unassembled WGS sequence"/>
</dbReference>
<organism evidence="8 9">
    <name type="scientific">Castilleja foliolosa</name>
    <dbReference type="NCBI Taxonomy" id="1961234"/>
    <lineage>
        <taxon>Eukaryota</taxon>
        <taxon>Viridiplantae</taxon>
        <taxon>Streptophyta</taxon>
        <taxon>Embryophyta</taxon>
        <taxon>Tracheophyta</taxon>
        <taxon>Spermatophyta</taxon>
        <taxon>Magnoliopsida</taxon>
        <taxon>eudicotyledons</taxon>
        <taxon>Gunneridae</taxon>
        <taxon>Pentapetalae</taxon>
        <taxon>asterids</taxon>
        <taxon>lamiids</taxon>
        <taxon>Lamiales</taxon>
        <taxon>Orobanchaceae</taxon>
        <taxon>Pedicularideae</taxon>
        <taxon>Castillejinae</taxon>
        <taxon>Castilleja</taxon>
    </lineage>
</organism>
<evidence type="ECO:0000256" key="2">
    <source>
        <dbReference type="ARBA" id="ARBA00008127"/>
    </source>
</evidence>
<dbReference type="InterPro" id="IPR039455">
    <property type="entry name" value="EPFL"/>
</dbReference>
<dbReference type="Pfam" id="PF17181">
    <property type="entry name" value="EPF"/>
    <property type="match status" value="1"/>
</dbReference>
<dbReference type="EMBL" id="JAVIJP010000036">
    <property type="protein sequence ID" value="KAL3628425.1"/>
    <property type="molecule type" value="Genomic_DNA"/>
</dbReference>
<keyword evidence="5 7" id="KW-0732">Signal</keyword>
<keyword evidence="6" id="KW-1015">Disulfide bond</keyword>
<dbReference type="PANTHER" id="PTHR33109">
    <property type="entry name" value="EPIDERMAL PATTERNING FACTOR-LIKE PROTEIN 4"/>
    <property type="match status" value="1"/>
</dbReference>
<evidence type="ECO:0000313" key="8">
    <source>
        <dbReference type="EMBL" id="KAL3628425.1"/>
    </source>
</evidence>
<feature type="signal peptide" evidence="7">
    <location>
        <begin position="1"/>
        <end position="26"/>
    </location>
</feature>
<evidence type="ECO:0000256" key="1">
    <source>
        <dbReference type="ARBA" id="ARBA00004613"/>
    </source>
</evidence>
<dbReference type="GO" id="GO:0010052">
    <property type="term" value="P:guard cell differentiation"/>
    <property type="evidence" value="ECO:0007669"/>
    <property type="project" value="UniProtKB-UniRule"/>
</dbReference>
<evidence type="ECO:0000256" key="5">
    <source>
        <dbReference type="ARBA" id="ARBA00022729"/>
    </source>
</evidence>
<comment type="subcellular location">
    <subcellularLocation>
        <location evidence="1 7">Secreted</location>
    </subcellularLocation>
</comment>
<evidence type="ECO:0000256" key="4">
    <source>
        <dbReference type="ARBA" id="ARBA00022525"/>
    </source>
</evidence>
<keyword evidence="4 7" id="KW-0964">Secreted</keyword>
<dbReference type="PANTHER" id="PTHR33109:SF4">
    <property type="entry name" value="EPIDERMAL PATTERNING FACTOR-LIKE PROTEIN 6"/>
    <property type="match status" value="1"/>
</dbReference>
<sequence length="109" mass="11885">MGIYCNRHLTVSLAIMAFLLLASVSAMPFNPTRHSVGARKVKEQIIMAQPGNDSVAGTGSEPPSCIGKCGECTPCEPVLISVPPEMKVPLDQYYPQTWKCKCEDKLFDP</sequence>
<name>A0ABD3CEX6_9LAMI</name>
<evidence type="ECO:0000256" key="7">
    <source>
        <dbReference type="RuleBase" id="RU367102"/>
    </source>
</evidence>
<evidence type="ECO:0000313" key="9">
    <source>
        <dbReference type="Proteomes" id="UP001632038"/>
    </source>
</evidence>
<gene>
    <name evidence="8" type="ORF">CASFOL_027471</name>
</gene>
<keyword evidence="3 7" id="KW-0217">Developmental protein</keyword>
<evidence type="ECO:0000256" key="3">
    <source>
        <dbReference type="ARBA" id="ARBA00022473"/>
    </source>
</evidence>
<dbReference type="AlphaFoldDB" id="A0ABD3CEX6"/>
<evidence type="ECO:0000256" key="6">
    <source>
        <dbReference type="ARBA" id="ARBA00023157"/>
    </source>
</evidence>
<dbReference type="GO" id="GO:0005576">
    <property type="term" value="C:extracellular region"/>
    <property type="evidence" value="ECO:0007669"/>
    <property type="project" value="UniProtKB-SubCell"/>
</dbReference>
<reference evidence="9" key="1">
    <citation type="journal article" date="2024" name="IScience">
        <title>Strigolactones Initiate the Formation of Haustorium-like Structures in Castilleja.</title>
        <authorList>
            <person name="Buerger M."/>
            <person name="Peterson D."/>
            <person name="Chory J."/>
        </authorList>
    </citation>
    <scope>NUCLEOTIDE SEQUENCE [LARGE SCALE GENOMIC DNA]</scope>
</reference>
<accession>A0ABD3CEX6</accession>
<feature type="chain" id="PRO_5044534487" description="Epidermal patterning factor-like protein" evidence="7">
    <location>
        <begin position="27"/>
        <end position="109"/>
    </location>
</feature>